<name>A0A926F4T5_9BACT</name>
<evidence type="ECO:0000256" key="1">
    <source>
        <dbReference type="SAM" id="SignalP"/>
    </source>
</evidence>
<reference evidence="2" key="1">
    <citation type="submission" date="2020-08" db="EMBL/GenBank/DDBJ databases">
        <title>Genome public.</title>
        <authorList>
            <person name="Liu C."/>
            <person name="Sun Q."/>
        </authorList>
    </citation>
    <scope>NUCLEOTIDE SEQUENCE</scope>
    <source>
        <strain evidence="2">N12</strain>
    </source>
</reference>
<sequence length="1472" mass="160001">MKRNTTLFIIIALFPIALFAQRQAENVPQRKALVEPDCVIDKIINAVGVGSGTTDFENILDEDLNNSATFVKVASVAVGANPIISVRDRFHLYKSGTTTGFCIVAGGSSSILSLDVVKAMAIMVYNNGVLLKTYPVEEGQSAGVLDLNLIQIPGSEEAVVNLTVKPEYDFDEIGLVYAGGVGLDVINTLKVKYAFVGDPLQHNLTTSGMAAIGATVSAEGWNPVLLGIPFPLVPAERNKLIDDDLENYASLTPILAIGYQGGVKLTSNHVFDAGTEVGFKYVDAGALNLDVGSWIVIKLYDTNNNEVQSETIAAKVLNLGVGKGGNSTTSIVSKVPFSRAELSFNTTIAVNLGARLVKYAFVREKPLTQHLCELNLSMNTNVCDDQTSYQLVSNPSIPVLWTVESKPAGSTVTVSDGGTVKNMDKEGIYVFRATCTDGCGCTDTVQINKGQTGVESSCGTPMTTGTMQVALSDVMHESSGSLISLSNIKDAGNIIDDNTENYAEYTGGLSIAENLQIVGIKKTDGTTFNPELTQKRVGFIIEMKTTGLGADVLQFYQIRGYKNGAKVFQTVVDETNAVSVGLIGNDQSQKMRFSVETPEDDFDEITLWKSGVLTLDIADIRMYYGFIEEASDNCSDPLGCSSTLLSTEQTGSTINYSATGTVSVVSAAGTIAGLGNLIDNDPATAVVITGVQVGAGTVLAVRTGKTLDYRHQLGIILDNKTYLAGITAGTWMTVQTYYDGVETGDKFTNWNVLGLDVIGYGDKKYLMMYPKSRYDEVRITMAGVASVLDTQTIYGLFVRDDRDNDGIPDCLDSNSCETNLTDITVSPICQNGDITFGGKGFPGTVYKIDLPEQNMKLSANTDVNGVFTITFQKLPNIGRFDAIVYDNSDKLVGSIPYQVHPLQTTWKLQPINTDWNEWNNWSNGAPYCCTDVIIPSEASAYPILSQPSDAADVYCCKFIHFEPNTEVVGTYRLTYTKAWVEMLLSANRYYMLTAPLKNMFTGDMFIPATMNGVQSNTYFTTLDNTSSPENRYNPRIFQRLWSSTAPGRLMDNSTTAIQINETNWSNHFNSLKQEYALGSGFSLWVDNGKLANDQTFKFRFPKEHTAYSYFDDLGNATTVTESISRSKTGRFIYEDASGNPTLPLNVVITNQTASKYFLIGNPFMAHLDVAKFMAANHLLSIKVYDGNTTNTTIRTDGELLSNQNGLTSIAPMQSFFAEVQNAGTSITVTFEEDMLVSAASNLLKSPDDLSKSLGNADKSTMYVRATLPSGIESATLIRESASASPEIVPGEDSEVLFDNEVHPTIAIYSIRNGQGLDIQQTGQLTSVPLGIYTNGPSDITLSFDISGELQNRSLELYDKETGIVYPLEAAKEIKLQNVSTNTGRFMIREAGLNPTEKESTLYVYTTESGEKAIIKSLEPNIISVKGYTTNGTLTYEETLPEVAECNVPLFKGMNILQIRTKDGTEETVKVWK</sequence>
<keyword evidence="3" id="KW-1185">Reference proteome</keyword>
<feature type="signal peptide" evidence="1">
    <location>
        <begin position="1"/>
        <end position="24"/>
    </location>
</feature>
<organism evidence="2 3">
    <name type="scientific">Jilunia laotingensis</name>
    <dbReference type="NCBI Taxonomy" id="2763675"/>
    <lineage>
        <taxon>Bacteria</taxon>
        <taxon>Pseudomonadati</taxon>
        <taxon>Bacteroidota</taxon>
        <taxon>Bacteroidia</taxon>
        <taxon>Bacteroidales</taxon>
        <taxon>Bacteroidaceae</taxon>
        <taxon>Jilunia</taxon>
    </lineage>
</organism>
<protein>
    <submittedName>
        <fullName evidence="2">Uncharacterized protein</fullName>
    </submittedName>
</protein>
<keyword evidence="1" id="KW-0732">Signal</keyword>
<comment type="caution">
    <text evidence="2">The sequence shown here is derived from an EMBL/GenBank/DDBJ whole genome shotgun (WGS) entry which is preliminary data.</text>
</comment>
<accession>A0A926F4T5</accession>
<dbReference type="Proteomes" id="UP000651085">
    <property type="component" value="Unassembled WGS sequence"/>
</dbReference>
<evidence type="ECO:0000313" key="3">
    <source>
        <dbReference type="Proteomes" id="UP000651085"/>
    </source>
</evidence>
<feature type="chain" id="PRO_5038714016" evidence="1">
    <location>
        <begin position="25"/>
        <end position="1472"/>
    </location>
</feature>
<gene>
    <name evidence="2" type="ORF">H8744_09065</name>
</gene>
<dbReference type="EMBL" id="JACRTF010000001">
    <property type="protein sequence ID" value="MBC8593391.1"/>
    <property type="molecule type" value="Genomic_DNA"/>
</dbReference>
<proteinExistence type="predicted"/>
<evidence type="ECO:0000313" key="2">
    <source>
        <dbReference type="EMBL" id="MBC8593391.1"/>
    </source>
</evidence>
<dbReference type="RefSeq" id="WP_262434532.1">
    <property type="nucleotide sequence ID" value="NZ_JACRTF010000001.1"/>
</dbReference>